<reference evidence="2" key="1">
    <citation type="submission" date="2022-03" db="EMBL/GenBank/DDBJ databases">
        <title>Draft genome sequence of Aduncisulcus paluster, a free-living microaerophilic Fornicata.</title>
        <authorList>
            <person name="Yuyama I."/>
            <person name="Kume K."/>
            <person name="Tamura T."/>
            <person name="Inagaki Y."/>
            <person name="Hashimoto T."/>
        </authorList>
    </citation>
    <scope>NUCLEOTIDE SEQUENCE</scope>
    <source>
        <strain evidence="2">NY0171</strain>
    </source>
</reference>
<evidence type="ECO:0000256" key="1">
    <source>
        <dbReference type="SAM" id="MobiDB-lite"/>
    </source>
</evidence>
<dbReference type="Proteomes" id="UP001057375">
    <property type="component" value="Unassembled WGS sequence"/>
</dbReference>
<protein>
    <submittedName>
        <fullName evidence="2">Uncharacterized protein</fullName>
    </submittedName>
</protein>
<dbReference type="InterPro" id="IPR036397">
    <property type="entry name" value="RNaseH_sf"/>
</dbReference>
<name>A0ABQ5KLI0_9EUKA</name>
<comment type="caution">
    <text evidence="2">The sequence shown here is derived from an EMBL/GenBank/DDBJ whole genome shotgun (WGS) entry which is preliminary data.</text>
</comment>
<keyword evidence="3" id="KW-1185">Reference proteome</keyword>
<dbReference type="SUPFAM" id="SSF53098">
    <property type="entry name" value="Ribonuclease H-like"/>
    <property type="match status" value="1"/>
</dbReference>
<organism evidence="2 3">
    <name type="scientific">Aduncisulcus paluster</name>
    <dbReference type="NCBI Taxonomy" id="2918883"/>
    <lineage>
        <taxon>Eukaryota</taxon>
        <taxon>Metamonada</taxon>
        <taxon>Carpediemonas-like organisms</taxon>
        <taxon>Aduncisulcus</taxon>
    </lineage>
</organism>
<dbReference type="EMBL" id="BQXS01009949">
    <property type="protein sequence ID" value="GKT32174.1"/>
    <property type="molecule type" value="Genomic_DNA"/>
</dbReference>
<evidence type="ECO:0000313" key="2">
    <source>
        <dbReference type="EMBL" id="GKT32174.1"/>
    </source>
</evidence>
<accession>A0ABQ5KLI0</accession>
<dbReference type="Gene3D" id="3.30.420.10">
    <property type="entry name" value="Ribonuclease H-like superfamily/Ribonuclease H"/>
    <property type="match status" value="1"/>
</dbReference>
<proteinExistence type="predicted"/>
<evidence type="ECO:0000313" key="3">
    <source>
        <dbReference type="Proteomes" id="UP001057375"/>
    </source>
</evidence>
<gene>
    <name evidence="2" type="ORF">ADUPG1_006380</name>
</gene>
<dbReference type="InterPro" id="IPR012337">
    <property type="entry name" value="RNaseH-like_sf"/>
</dbReference>
<sequence>MLKRGEMTKSEEFFMDYLVEFQREIKAFSSFGSFDVVKIFIKSLWPKRFGDRASEKKKKIKLDPLGSPGDTQKEDSKSKTKGKPLSDFGAVIVAARTEWVELVAAPSTTAISADDAIFGNIFCRFGAPHQIRSDNGTQSAASHISSSNHLHLFKQSLKPTPIQGKRRHAEEVIMLKMLKHGMSLNHISDLFDT</sequence>
<feature type="region of interest" description="Disordered" evidence="1">
    <location>
        <begin position="60"/>
        <end position="83"/>
    </location>
</feature>